<feature type="transmembrane region" description="Helical" evidence="5">
    <location>
        <begin position="43"/>
        <end position="66"/>
    </location>
</feature>
<evidence type="ECO:0000313" key="7">
    <source>
        <dbReference type="EMBL" id="KAJ4442655.1"/>
    </source>
</evidence>
<name>A0ABQ8T9X5_PERAM</name>
<dbReference type="Pfam" id="PF07690">
    <property type="entry name" value="MFS_1"/>
    <property type="match status" value="1"/>
</dbReference>
<dbReference type="Gene3D" id="1.20.1250.20">
    <property type="entry name" value="MFS general substrate transporter like domains"/>
    <property type="match status" value="1"/>
</dbReference>
<dbReference type="Proteomes" id="UP001148838">
    <property type="component" value="Unassembled WGS sequence"/>
</dbReference>
<keyword evidence="3 5" id="KW-1133">Transmembrane helix</keyword>
<comment type="subcellular location">
    <subcellularLocation>
        <location evidence="1">Membrane</location>
        <topology evidence="1">Multi-pass membrane protein</topology>
    </subcellularLocation>
</comment>
<dbReference type="PROSITE" id="PS50850">
    <property type="entry name" value="MFS"/>
    <property type="match status" value="1"/>
</dbReference>
<keyword evidence="4 5" id="KW-0472">Membrane</keyword>
<feature type="transmembrane region" description="Helical" evidence="5">
    <location>
        <begin position="12"/>
        <end position="34"/>
    </location>
</feature>
<evidence type="ECO:0000256" key="5">
    <source>
        <dbReference type="SAM" id="Phobius"/>
    </source>
</evidence>
<dbReference type="InterPro" id="IPR020846">
    <property type="entry name" value="MFS_dom"/>
</dbReference>
<feature type="domain" description="Major facilitator superfamily (MFS) profile" evidence="6">
    <location>
        <begin position="1"/>
        <end position="219"/>
    </location>
</feature>
<keyword evidence="2 5" id="KW-0812">Transmembrane</keyword>
<dbReference type="InterPro" id="IPR036259">
    <property type="entry name" value="MFS_trans_sf"/>
</dbReference>
<sequence length="238" mass="26383">MELVGPKGRVFAGTIVSVFYTIGEVILGCVSLWLQNWRLILRVIYIPALLCVAHYWFSTTFVFFGLSLNSVSVGGNKYTNFILGALIEVPAYITFYLCLDRIGRKYTLCISFILSGISCIAFAFMPTDMDNLQLALFLMGKFGITTAFAVVFVFTAELFPTELRHSMLGTCSMLGRIGSVIAPQTPLLGQYLKSLPLLLFGTMSVLSGLLSFTFPETLHLKLPDTIEEAENIGKKREN</sequence>
<gene>
    <name evidence="7" type="ORF">ANN_04244</name>
</gene>
<evidence type="ECO:0000256" key="2">
    <source>
        <dbReference type="ARBA" id="ARBA00022692"/>
    </source>
</evidence>
<reference evidence="7 8" key="1">
    <citation type="journal article" date="2022" name="Allergy">
        <title>Genome assembly and annotation of Periplaneta americana reveal a comprehensive cockroach allergen profile.</title>
        <authorList>
            <person name="Wang L."/>
            <person name="Xiong Q."/>
            <person name="Saelim N."/>
            <person name="Wang L."/>
            <person name="Nong W."/>
            <person name="Wan A.T."/>
            <person name="Shi M."/>
            <person name="Liu X."/>
            <person name="Cao Q."/>
            <person name="Hui J.H.L."/>
            <person name="Sookrung N."/>
            <person name="Leung T.F."/>
            <person name="Tungtrongchitr A."/>
            <person name="Tsui S.K.W."/>
        </authorList>
    </citation>
    <scope>NUCLEOTIDE SEQUENCE [LARGE SCALE GENOMIC DNA]</scope>
    <source>
        <strain evidence="7">PWHHKU_190912</strain>
    </source>
</reference>
<keyword evidence="8" id="KW-1185">Reference proteome</keyword>
<organism evidence="7 8">
    <name type="scientific">Periplaneta americana</name>
    <name type="common">American cockroach</name>
    <name type="synonym">Blatta americana</name>
    <dbReference type="NCBI Taxonomy" id="6978"/>
    <lineage>
        <taxon>Eukaryota</taxon>
        <taxon>Metazoa</taxon>
        <taxon>Ecdysozoa</taxon>
        <taxon>Arthropoda</taxon>
        <taxon>Hexapoda</taxon>
        <taxon>Insecta</taxon>
        <taxon>Pterygota</taxon>
        <taxon>Neoptera</taxon>
        <taxon>Polyneoptera</taxon>
        <taxon>Dictyoptera</taxon>
        <taxon>Blattodea</taxon>
        <taxon>Blattoidea</taxon>
        <taxon>Blattidae</taxon>
        <taxon>Blattinae</taxon>
        <taxon>Periplaneta</taxon>
    </lineage>
</organism>
<accession>A0ABQ8T9X5</accession>
<evidence type="ECO:0000256" key="1">
    <source>
        <dbReference type="ARBA" id="ARBA00004141"/>
    </source>
</evidence>
<feature type="transmembrane region" description="Helical" evidence="5">
    <location>
        <begin position="137"/>
        <end position="159"/>
    </location>
</feature>
<evidence type="ECO:0000256" key="3">
    <source>
        <dbReference type="ARBA" id="ARBA00022989"/>
    </source>
</evidence>
<dbReference type="EMBL" id="JAJSOF020000013">
    <property type="protein sequence ID" value="KAJ4442655.1"/>
    <property type="molecule type" value="Genomic_DNA"/>
</dbReference>
<evidence type="ECO:0000313" key="8">
    <source>
        <dbReference type="Proteomes" id="UP001148838"/>
    </source>
</evidence>
<feature type="transmembrane region" description="Helical" evidence="5">
    <location>
        <begin position="106"/>
        <end position="125"/>
    </location>
</feature>
<protein>
    <recommendedName>
        <fullName evidence="6">Major facilitator superfamily (MFS) profile domain-containing protein</fullName>
    </recommendedName>
</protein>
<dbReference type="PANTHER" id="PTHR24064">
    <property type="entry name" value="SOLUTE CARRIER FAMILY 22 MEMBER"/>
    <property type="match status" value="1"/>
</dbReference>
<evidence type="ECO:0000259" key="6">
    <source>
        <dbReference type="PROSITE" id="PS50850"/>
    </source>
</evidence>
<comment type="caution">
    <text evidence="7">The sequence shown here is derived from an EMBL/GenBank/DDBJ whole genome shotgun (WGS) entry which is preliminary data.</text>
</comment>
<evidence type="ECO:0000256" key="4">
    <source>
        <dbReference type="ARBA" id="ARBA00023136"/>
    </source>
</evidence>
<dbReference type="InterPro" id="IPR011701">
    <property type="entry name" value="MFS"/>
</dbReference>
<proteinExistence type="predicted"/>
<dbReference type="SUPFAM" id="SSF103473">
    <property type="entry name" value="MFS general substrate transporter"/>
    <property type="match status" value="1"/>
</dbReference>
<feature type="transmembrane region" description="Helical" evidence="5">
    <location>
        <begin position="78"/>
        <end position="99"/>
    </location>
</feature>